<dbReference type="Proteomes" id="UP000010077">
    <property type="component" value="Chromosome"/>
</dbReference>
<organism evidence="1 2">
    <name type="scientific">Candidatus Endolissoclinum faulkneri L2</name>
    <dbReference type="NCBI Taxonomy" id="1193729"/>
    <lineage>
        <taxon>Bacteria</taxon>
        <taxon>Pseudomonadati</taxon>
        <taxon>Pseudomonadota</taxon>
        <taxon>Alphaproteobacteria</taxon>
        <taxon>Rhodospirillales</taxon>
        <taxon>Rhodospirillaceae</taxon>
        <taxon>Candidatus Endolissoclinum</taxon>
    </lineage>
</organism>
<accession>K7YSK3</accession>
<keyword evidence="2" id="KW-1185">Reference proteome</keyword>
<sequence>MIISLSTTKLLFRLNHARQSETAERDLLKSAFHLNLLLNLNFLHVLLIIQP</sequence>
<evidence type="ECO:0000313" key="1">
    <source>
        <dbReference type="EMBL" id="AFX99499.1"/>
    </source>
</evidence>
<dbReference type="KEGG" id="thal:A1OE_1326"/>
<dbReference type="AlphaFoldDB" id="K7YSK3"/>
<dbReference type="EMBL" id="CP003539">
    <property type="protein sequence ID" value="AFX99499.1"/>
    <property type="molecule type" value="Genomic_DNA"/>
</dbReference>
<evidence type="ECO:0000313" key="2">
    <source>
        <dbReference type="Proteomes" id="UP000010077"/>
    </source>
</evidence>
<name>K7YSK3_9PROT</name>
<gene>
    <name evidence="1" type="ORF">A1OE_1326</name>
</gene>
<reference evidence="1 2" key="1">
    <citation type="journal article" date="2012" name="Proc. Natl. Acad. Sci. U.S.A.">
        <title>Genome streamlining and chemical defense in a coral reef symbiosis.</title>
        <authorList>
            <person name="Kwan J.C."/>
            <person name="Donia M.S."/>
            <person name="Han A.W."/>
            <person name="Hirose E."/>
            <person name="Haygood M.G."/>
            <person name="Schmidt E.W."/>
        </authorList>
    </citation>
    <scope>NUCLEOTIDE SEQUENCE [LARGE SCALE GENOMIC DNA]</scope>
    <source>
        <strain evidence="1 2">L2</strain>
    </source>
</reference>
<protein>
    <submittedName>
        <fullName evidence="1">Uncharacterized protein</fullName>
    </submittedName>
</protein>
<dbReference type="HOGENOM" id="CLU_3096824_0_0_5"/>
<proteinExistence type="predicted"/>